<name>A0A3B3QL54_9TELE</name>
<sequence>MVLDLRSNVSKFVGGSLIPLDKLTDRIKADVNENGICTPSAHGERSLFAICNLMGDKIGYISLGYKLLSLGASLIPHIPESRIYKVSSAQRTPTRSLFSDAVDTKVNSEGDPAAIKPQVNEYSVLSPKAEIEGKLIDLIVSDAKSKTGCAKSTGTQTEHTKKKTKLVNHHYNQNTFENEMNPDIFCPPPLYYSRSETVQKERNSNGYQSGNFGMEVLAAENSSSEDEIQEHEKGNHAQSVACHSKGKSTNSTLAQQTTVATAALGDALRQMPLLNTLLAELSQLYIQTQQQIAIPIQPLARLCQPSADRPCGAAADEGCRPRAPNASASPTLGGKMSRGPSARHSTCLVCSEPAKPPKQSPPKRTLVYGLTNTLRLRLQQTNPEVLRVQERREQRRKGQVDKLKCIKNRRHSGAEPKGEQKVGENGSSKPEGRSQVCTSSPLHAVSSRNPETKMLIYQQDKDVQVRIPSVLGEHSDTSDEEESHSGVGHPTKVHSTSLAEKMGKVSSPDPRYSHSESSNPEPVEYPDDFNSFDLSESCSPDLFSSPDPVLDSDRQDVLMDRFNSDSDSQSRRRAALPVPVKADISPKRSLQGTHVLKPRIQKFPVSRSSDDGESMSASTHSGRLRPQQEVQAPSTAAPERSISPLKRSGTQLTRCSRDTPSMVDSSVPTDNSESIPSPDPKVTSIDLEDEEMEDALGSLGFVSEYHHVSELIVNKLPGYTL</sequence>
<evidence type="ECO:0000259" key="2">
    <source>
        <dbReference type="Pfam" id="PF14925"/>
    </source>
</evidence>
<dbReference type="PANTHER" id="PTHR21831:SF2">
    <property type="entry name" value="MICROTUBULE-ASSOCIATED PROTEIN 10"/>
    <property type="match status" value="1"/>
</dbReference>
<keyword evidence="4" id="KW-1185">Reference proteome</keyword>
<dbReference type="GO" id="GO:1990023">
    <property type="term" value="C:mitotic spindle midzone"/>
    <property type="evidence" value="ECO:0007669"/>
    <property type="project" value="TreeGrafter"/>
</dbReference>
<dbReference type="InterPro" id="IPR026679">
    <property type="entry name" value="MAP10_C-term"/>
</dbReference>
<dbReference type="Proteomes" id="UP000261540">
    <property type="component" value="Unplaced"/>
</dbReference>
<reference evidence="3" key="2">
    <citation type="submission" date="2025-09" db="UniProtKB">
        <authorList>
            <consortium name="Ensembl"/>
        </authorList>
    </citation>
    <scope>IDENTIFICATION</scope>
</reference>
<feature type="region of interest" description="Disordered" evidence="1">
    <location>
        <begin position="314"/>
        <end position="345"/>
    </location>
</feature>
<dbReference type="Ensembl" id="ENSPKIT00000031523.1">
    <property type="protein sequence ID" value="ENSPKIP00000007467.1"/>
    <property type="gene ID" value="ENSPKIG00000023342.1"/>
</dbReference>
<dbReference type="STRING" id="1676925.ENSPKIP00000007467"/>
<dbReference type="Pfam" id="PF14925">
    <property type="entry name" value="HPHLAWLY"/>
    <property type="match status" value="1"/>
</dbReference>
<dbReference type="GO" id="GO:0008017">
    <property type="term" value="F:microtubule binding"/>
    <property type="evidence" value="ECO:0007669"/>
    <property type="project" value="InterPro"/>
</dbReference>
<dbReference type="AlphaFoldDB" id="A0A3B3QL54"/>
<dbReference type="GO" id="GO:0005813">
    <property type="term" value="C:centrosome"/>
    <property type="evidence" value="ECO:0007669"/>
    <property type="project" value="TreeGrafter"/>
</dbReference>
<accession>A0A3B3QL54</accession>
<feature type="compositionally biased region" description="Polar residues" evidence="1">
    <location>
        <begin position="648"/>
        <end position="675"/>
    </location>
</feature>
<dbReference type="GO" id="GO:0032467">
    <property type="term" value="P:positive regulation of cytokinesis"/>
    <property type="evidence" value="ECO:0007669"/>
    <property type="project" value="TreeGrafter"/>
</dbReference>
<proteinExistence type="predicted"/>
<feature type="region of interest" description="Disordered" evidence="1">
    <location>
        <begin position="220"/>
        <end position="252"/>
    </location>
</feature>
<protein>
    <submittedName>
        <fullName evidence="3">Microtubule associated protein 10</fullName>
    </submittedName>
</protein>
<dbReference type="PANTHER" id="PTHR21831">
    <property type="entry name" value="MICROTUBULE-ASSOCIATED PROTEIN 10"/>
    <property type="match status" value="1"/>
</dbReference>
<evidence type="ECO:0000313" key="3">
    <source>
        <dbReference type="Ensembl" id="ENSPKIP00000007467.1"/>
    </source>
</evidence>
<dbReference type="GeneTree" id="ENSGT00390000008459"/>
<dbReference type="GO" id="GO:0097431">
    <property type="term" value="C:mitotic spindle pole"/>
    <property type="evidence" value="ECO:0007669"/>
    <property type="project" value="TreeGrafter"/>
</dbReference>
<reference evidence="3" key="1">
    <citation type="submission" date="2025-08" db="UniProtKB">
        <authorList>
            <consortium name="Ensembl"/>
        </authorList>
    </citation>
    <scope>IDENTIFICATION</scope>
</reference>
<feature type="compositionally biased region" description="Basic and acidic residues" evidence="1">
    <location>
        <begin position="387"/>
        <end position="404"/>
    </location>
</feature>
<feature type="compositionally biased region" description="Polar residues" evidence="1">
    <location>
        <begin position="435"/>
        <end position="449"/>
    </location>
</feature>
<evidence type="ECO:0000313" key="4">
    <source>
        <dbReference type="Proteomes" id="UP000261540"/>
    </source>
</evidence>
<feature type="compositionally biased region" description="Basic and acidic residues" evidence="1">
    <location>
        <begin position="412"/>
        <end position="422"/>
    </location>
</feature>
<dbReference type="InterPro" id="IPR039302">
    <property type="entry name" value="MAP10"/>
</dbReference>
<dbReference type="GO" id="GO:0005881">
    <property type="term" value="C:cytoplasmic microtubule"/>
    <property type="evidence" value="ECO:0007669"/>
    <property type="project" value="TreeGrafter"/>
</dbReference>
<feature type="domain" description="Microtubule-associated protein 10 C-terminal" evidence="2">
    <location>
        <begin position="168"/>
        <end position="404"/>
    </location>
</feature>
<dbReference type="GO" id="GO:0030496">
    <property type="term" value="C:midbody"/>
    <property type="evidence" value="ECO:0007669"/>
    <property type="project" value="TreeGrafter"/>
</dbReference>
<dbReference type="GO" id="GO:0051256">
    <property type="term" value="P:mitotic spindle midzone assembly"/>
    <property type="evidence" value="ECO:0007669"/>
    <property type="project" value="TreeGrafter"/>
</dbReference>
<feature type="compositionally biased region" description="Basic and acidic residues" evidence="1">
    <location>
        <begin position="551"/>
        <end position="570"/>
    </location>
</feature>
<evidence type="ECO:0000256" key="1">
    <source>
        <dbReference type="SAM" id="MobiDB-lite"/>
    </source>
</evidence>
<organism evidence="3 4">
    <name type="scientific">Paramormyrops kingsleyae</name>
    <dbReference type="NCBI Taxonomy" id="1676925"/>
    <lineage>
        <taxon>Eukaryota</taxon>
        <taxon>Metazoa</taxon>
        <taxon>Chordata</taxon>
        <taxon>Craniata</taxon>
        <taxon>Vertebrata</taxon>
        <taxon>Euteleostomi</taxon>
        <taxon>Actinopterygii</taxon>
        <taxon>Neopterygii</taxon>
        <taxon>Teleostei</taxon>
        <taxon>Osteoglossocephala</taxon>
        <taxon>Osteoglossomorpha</taxon>
        <taxon>Osteoglossiformes</taxon>
        <taxon>Mormyridae</taxon>
        <taxon>Paramormyrops</taxon>
    </lineage>
</organism>
<feature type="region of interest" description="Disordered" evidence="1">
    <location>
        <begin position="473"/>
        <end position="683"/>
    </location>
</feature>
<feature type="region of interest" description="Disordered" evidence="1">
    <location>
        <begin position="385"/>
        <end position="451"/>
    </location>
</feature>
<dbReference type="GO" id="GO:0031122">
    <property type="term" value="P:cytoplasmic microtubule organization"/>
    <property type="evidence" value="ECO:0007669"/>
    <property type="project" value="TreeGrafter"/>
</dbReference>